<keyword evidence="1" id="KW-0812">Transmembrane</keyword>
<proteinExistence type="predicted"/>
<dbReference type="RefSeq" id="WP_148708575.1">
    <property type="nucleotide sequence ID" value="NZ_CBCSFG010000009.1"/>
</dbReference>
<reference evidence="3" key="1">
    <citation type="submission" date="2018-07" db="EMBL/GenBank/DDBJ databases">
        <authorList>
            <person name="Blom J."/>
        </authorList>
    </citation>
    <scope>NUCLEOTIDE SEQUENCE [LARGE SCALE GENOMIC DNA]</scope>
    <source>
        <strain evidence="3">CCOS 864</strain>
    </source>
</reference>
<gene>
    <name evidence="2" type="ORF">CCOS864_05082</name>
</gene>
<keyword evidence="1" id="KW-0472">Membrane</keyword>
<organism evidence="2 3">
    <name type="scientific">Pseudomonas wadenswilerensis</name>
    <dbReference type="NCBI Taxonomy" id="1785161"/>
    <lineage>
        <taxon>Bacteria</taxon>
        <taxon>Pseudomonadati</taxon>
        <taxon>Pseudomonadota</taxon>
        <taxon>Gammaproteobacteria</taxon>
        <taxon>Pseudomonadales</taxon>
        <taxon>Pseudomonadaceae</taxon>
        <taxon>Pseudomonas</taxon>
    </lineage>
</organism>
<evidence type="ECO:0000313" key="3">
    <source>
        <dbReference type="Proteomes" id="UP000255177"/>
    </source>
</evidence>
<evidence type="ECO:0000256" key="1">
    <source>
        <dbReference type="SAM" id="Phobius"/>
    </source>
</evidence>
<feature type="transmembrane region" description="Helical" evidence="1">
    <location>
        <begin position="99"/>
        <end position="123"/>
    </location>
</feature>
<keyword evidence="1" id="KW-1133">Transmembrane helix</keyword>
<feature type="transmembrane region" description="Helical" evidence="1">
    <location>
        <begin position="75"/>
        <end position="93"/>
    </location>
</feature>
<sequence length="132" mass="14924">MDAFFIVLYVQGSLRRGQILYYTDAQNMIGLLQDHGIFAKWLAGMSFTLHLSIIVSCLLLLAGRKSGVYLGLLQIPFRLMFMVPSISILLVWAKLSPAYSLWLMLVLVIASEVVKAGSLWWLLHHQRAKFLG</sequence>
<name>A0A380T6L1_9PSED</name>
<accession>A0A380T6L1</accession>
<dbReference type="AlphaFoldDB" id="A0A380T6L1"/>
<keyword evidence="3" id="KW-1185">Reference proteome</keyword>
<feature type="transmembrane region" description="Helical" evidence="1">
    <location>
        <begin position="41"/>
        <end position="63"/>
    </location>
</feature>
<dbReference type="EMBL" id="UIDD01000012">
    <property type="protein sequence ID" value="SUQ65605.1"/>
    <property type="molecule type" value="Genomic_DNA"/>
</dbReference>
<protein>
    <submittedName>
        <fullName evidence="2">Uncharacterized protein</fullName>
    </submittedName>
</protein>
<evidence type="ECO:0000313" key="2">
    <source>
        <dbReference type="EMBL" id="SUQ65605.1"/>
    </source>
</evidence>
<dbReference type="Proteomes" id="UP000255177">
    <property type="component" value="Unassembled WGS sequence"/>
</dbReference>